<proteinExistence type="inferred from homology"/>
<accession>A0ABR8TK34</accession>
<comment type="similarity">
    <text evidence="9">Belongs to the FtsQ/DivIB family. FtsQ subfamily.</text>
</comment>
<dbReference type="Pfam" id="PF08478">
    <property type="entry name" value="POTRA_1"/>
    <property type="match status" value="1"/>
</dbReference>
<comment type="caution">
    <text evidence="12">The sequence shown here is derived from an EMBL/GenBank/DDBJ whole genome shotgun (WGS) entry which is preliminary data.</text>
</comment>
<evidence type="ECO:0000256" key="3">
    <source>
        <dbReference type="ARBA" id="ARBA00022519"/>
    </source>
</evidence>
<name>A0ABR8TK34_9PSED</name>
<dbReference type="Gene3D" id="3.40.50.11690">
    <property type="entry name" value="Cell division protein FtsQ/DivIB"/>
    <property type="match status" value="1"/>
</dbReference>
<dbReference type="PANTHER" id="PTHR35851:SF1">
    <property type="entry name" value="CELL DIVISION PROTEIN FTSQ"/>
    <property type="match status" value="1"/>
</dbReference>
<dbReference type="Pfam" id="PF03799">
    <property type="entry name" value="FtsQ_DivIB_C"/>
    <property type="match status" value="1"/>
</dbReference>
<keyword evidence="8 9" id="KW-0131">Cell cycle</keyword>
<evidence type="ECO:0000313" key="12">
    <source>
        <dbReference type="EMBL" id="MBD7976126.1"/>
    </source>
</evidence>
<dbReference type="HAMAP" id="MF_00911">
    <property type="entry name" value="FtsQ_subfam"/>
    <property type="match status" value="1"/>
</dbReference>
<reference evidence="12 13" key="1">
    <citation type="submission" date="2020-08" db="EMBL/GenBank/DDBJ databases">
        <title>A Genomic Blueprint of the Chicken Gut Microbiome.</title>
        <authorList>
            <person name="Gilroy R."/>
            <person name="Ravi A."/>
            <person name="Getino M."/>
            <person name="Pursley I."/>
            <person name="Horton D.L."/>
            <person name="Alikhan N.-F."/>
            <person name="Baker D."/>
            <person name="Gharbi K."/>
            <person name="Hall N."/>
            <person name="Watson M."/>
            <person name="Adriaenssens E.M."/>
            <person name="Foster-Nyarko E."/>
            <person name="Jarju S."/>
            <person name="Secka A."/>
            <person name="Antonio M."/>
            <person name="Oren A."/>
            <person name="Chaudhuri R."/>
            <person name="La Ragione R.M."/>
            <person name="Hildebrand F."/>
            <person name="Pallen M.J."/>
        </authorList>
    </citation>
    <scope>NUCLEOTIDE SEQUENCE [LARGE SCALE GENOMIC DNA]</scope>
    <source>
        <strain evidence="12 13">Sa2CUA2</strain>
    </source>
</reference>
<evidence type="ECO:0000256" key="1">
    <source>
        <dbReference type="ARBA" id="ARBA00004370"/>
    </source>
</evidence>
<dbReference type="EMBL" id="JACSQG010000001">
    <property type="protein sequence ID" value="MBD7976126.1"/>
    <property type="molecule type" value="Genomic_DNA"/>
</dbReference>
<gene>
    <name evidence="9" type="primary">ftsQ</name>
    <name evidence="12" type="ORF">H9642_02855</name>
</gene>
<organism evidence="12 13">
    <name type="scientific">Serpens gallinarum</name>
    <dbReference type="NCBI Taxonomy" id="2763075"/>
    <lineage>
        <taxon>Bacteria</taxon>
        <taxon>Pseudomonadati</taxon>
        <taxon>Pseudomonadota</taxon>
        <taxon>Gammaproteobacteria</taxon>
        <taxon>Pseudomonadales</taxon>
        <taxon>Pseudomonadaceae</taxon>
        <taxon>Pseudomonas</taxon>
    </lineage>
</organism>
<dbReference type="RefSeq" id="WP_251834891.1">
    <property type="nucleotide sequence ID" value="NZ_JACSQG010000001.1"/>
</dbReference>
<dbReference type="GO" id="GO:0051301">
    <property type="term" value="P:cell division"/>
    <property type="evidence" value="ECO:0007669"/>
    <property type="project" value="UniProtKB-KW"/>
</dbReference>
<evidence type="ECO:0000256" key="6">
    <source>
        <dbReference type="ARBA" id="ARBA00022989"/>
    </source>
</evidence>
<comment type="subunit">
    <text evidence="9">Part of a complex composed of FtsB, FtsL and FtsQ.</text>
</comment>
<keyword evidence="4 9" id="KW-0132">Cell division</keyword>
<protein>
    <recommendedName>
        <fullName evidence="9">Cell division protein FtsQ</fullName>
    </recommendedName>
</protein>
<dbReference type="InterPro" id="IPR013685">
    <property type="entry name" value="POTRA_FtsQ_type"/>
</dbReference>
<feature type="domain" description="POTRA" evidence="11">
    <location>
        <begin position="72"/>
        <end position="141"/>
    </location>
</feature>
<dbReference type="Proteomes" id="UP000611945">
    <property type="component" value="Unassembled WGS sequence"/>
</dbReference>
<keyword evidence="3 9" id="KW-0997">Cell inner membrane</keyword>
<dbReference type="InterPro" id="IPR034746">
    <property type="entry name" value="POTRA"/>
</dbReference>
<keyword evidence="2 9" id="KW-1003">Cell membrane</keyword>
<evidence type="ECO:0000313" key="13">
    <source>
        <dbReference type="Proteomes" id="UP000611945"/>
    </source>
</evidence>
<dbReference type="PROSITE" id="PS51779">
    <property type="entry name" value="POTRA"/>
    <property type="match status" value="1"/>
</dbReference>
<evidence type="ECO:0000256" key="9">
    <source>
        <dbReference type="HAMAP-Rule" id="MF_00911"/>
    </source>
</evidence>
<dbReference type="Gene3D" id="3.10.20.310">
    <property type="entry name" value="membrane protein fhac"/>
    <property type="match status" value="1"/>
</dbReference>
<comment type="function">
    <text evidence="9">Essential cell division protein. May link together the upstream cell division proteins, which are predominantly cytoplasmic, with the downstream cell division proteins, which are predominantly periplasmic. May control correct divisome assembly.</text>
</comment>
<evidence type="ECO:0000256" key="5">
    <source>
        <dbReference type="ARBA" id="ARBA00022692"/>
    </source>
</evidence>
<evidence type="ECO:0000256" key="8">
    <source>
        <dbReference type="ARBA" id="ARBA00023306"/>
    </source>
</evidence>
<keyword evidence="13" id="KW-1185">Reference proteome</keyword>
<dbReference type="InterPro" id="IPR045335">
    <property type="entry name" value="FtsQ_C_sf"/>
</dbReference>
<evidence type="ECO:0000256" key="4">
    <source>
        <dbReference type="ARBA" id="ARBA00022618"/>
    </source>
</evidence>
<keyword evidence="5 9" id="KW-0812">Transmembrane</keyword>
<comment type="subcellular location">
    <subcellularLocation>
        <location evidence="9">Cell inner membrane</location>
        <topology evidence="9">Single-pass type II membrane protein</topology>
    </subcellularLocation>
    <subcellularLocation>
        <location evidence="1">Membrane</location>
    </subcellularLocation>
    <text evidence="9">Localizes to the division septum.</text>
</comment>
<sequence>MGAFQLRHQPPATGRKPAPRGASRPVAREPLRARLPKLAPQTLKRLGWVLMLVGLLWSGHELTPRLLPFIDQPIARIGINGELNYTSAQTVEQRIGPFVESSFFSLDLAGMRAALESMPWIASADVRRIWPDQVQIQLHEYLPIARWGEEGLLNNQGEAFVPRELSTYHYLPQLHGPERAKQRIMQHYQVLSQMLRPLGFSIRRLELRERGSWFVSLGSGEAGQSLELLLGRDHIVEKMHRLVAIYDKALKSQIANIERIDLRYANGLAVAWREPVSDTAASGRTVN</sequence>
<dbReference type="InterPro" id="IPR005548">
    <property type="entry name" value="Cell_div_FtsQ/DivIB_C"/>
</dbReference>
<evidence type="ECO:0000259" key="11">
    <source>
        <dbReference type="PROSITE" id="PS51779"/>
    </source>
</evidence>
<dbReference type="PANTHER" id="PTHR35851">
    <property type="entry name" value="CELL DIVISION PROTEIN FTSQ"/>
    <property type="match status" value="1"/>
</dbReference>
<feature type="region of interest" description="Disordered" evidence="10">
    <location>
        <begin position="1"/>
        <end position="29"/>
    </location>
</feature>
<dbReference type="InterPro" id="IPR026579">
    <property type="entry name" value="FtsQ"/>
</dbReference>
<evidence type="ECO:0000256" key="10">
    <source>
        <dbReference type="SAM" id="MobiDB-lite"/>
    </source>
</evidence>
<evidence type="ECO:0000256" key="7">
    <source>
        <dbReference type="ARBA" id="ARBA00023136"/>
    </source>
</evidence>
<keyword evidence="7 9" id="KW-0472">Membrane</keyword>
<evidence type="ECO:0000256" key="2">
    <source>
        <dbReference type="ARBA" id="ARBA00022475"/>
    </source>
</evidence>
<keyword evidence="6 9" id="KW-1133">Transmembrane helix</keyword>